<protein>
    <submittedName>
        <fullName evidence="2">Uncharacterized protein</fullName>
    </submittedName>
</protein>
<evidence type="ECO:0000313" key="2">
    <source>
        <dbReference type="WBParaSite" id="PS1159_v2.g10676.t1"/>
    </source>
</evidence>
<sequence length="293" mass="32733">MPWGKESCLKKLVGVEDMGFYRLKDDSVELSKCHCQPFVQDNETYVPFKLWNENEPAGIKDNGTGLIEAMSETVPFYNLNGTVFVSLTNLITVFWLKFEDSEPEYFLIIETENGEMIQKTFQIGLQANGYAPQKVVKTLSNGVNISLKNDPCVPVYYYSYIGFYRYIITVNETGLLKASFYDSKSGENKKLYFLEVEKTGVPEDVINETNIEKFSLELTNITTTTTTTTTTTSKPDPSTLTSKTSATKNGETKKTLAVSTSAAKLFGKGNENSAVSNLPLSFLISFITILLFL</sequence>
<organism evidence="1 2">
    <name type="scientific">Panagrolaimus sp. PS1159</name>
    <dbReference type="NCBI Taxonomy" id="55785"/>
    <lineage>
        <taxon>Eukaryota</taxon>
        <taxon>Metazoa</taxon>
        <taxon>Ecdysozoa</taxon>
        <taxon>Nematoda</taxon>
        <taxon>Chromadorea</taxon>
        <taxon>Rhabditida</taxon>
        <taxon>Tylenchina</taxon>
        <taxon>Panagrolaimomorpha</taxon>
        <taxon>Panagrolaimoidea</taxon>
        <taxon>Panagrolaimidae</taxon>
        <taxon>Panagrolaimus</taxon>
    </lineage>
</organism>
<evidence type="ECO:0000313" key="1">
    <source>
        <dbReference type="Proteomes" id="UP000887580"/>
    </source>
</evidence>
<dbReference type="Proteomes" id="UP000887580">
    <property type="component" value="Unplaced"/>
</dbReference>
<reference evidence="2" key="1">
    <citation type="submission" date="2022-11" db="UniProtKB">
        <authorList>
            <consortium name="WormBaseParasite"/>
        </authorList>
    </citation>
    <scope>IDENTIFICATION</scope>
</reference>
<accession>A0AC35EU40</accession>
<name>A0AC35EU40_9BILA</name>
<dbReference type="WBParaSite" id="PS1159_v2.g10676.t1">
    <property type="protein sequence ID" value="PS1159_v2.g10676.t1"/>
    <property type="gene ID" value="PS1159_v2.g10676"/>
</dbReference>
<proteinExistence type="predicted"/>